<comment type="caution">
    <text evidence="14">The sequence shown here is derived from an EMBL/GenBank/DDBJ whole genome shotgun (WGS) entry which is preliminary data.</text>
</comment>
<evidence type="ECO:0000259" key="12">
    <source>
        <dbReference type="PROSITE" id="PS50192"/>
    </source>
</evidence>
<dbReference type="CDD" id="cd11386">
    <property type="entry name" value="MCP_signal"/>
    <property type="match status" value="1"/>
</dbReference>
<dbReference type="PROSITE" id="PS50885">
    <property type="entry name" value="HAMP"/>
    <property type="match status" value="1"/>
</dbReference>
<keyword evidence="7 9" id="KW-0807">Transducer</keyword>
<evidence type="ECO:0000256" key="6">
    <source>
        <dbReference type="ARBA" id="ARBA00023136"/>
    </source>
</evidence>
<protein>
    <submittedName>
        <fullName evidence="14">Methyl-accepting chemotaxis sensory transducer</fullName>
    </submittedName>
</protein>
<evidence type="ECO:0000313" key="15">
    <source>
        <dbReference type="Proteomes" id="UP000189670"/>
    </source>
</evidence>
<dbReference type="Pfam" id="PF00672">
    <property type="entry name" value="HAMP"/>
    <property type="match status" value="1"/>
</dbReference>
<proteinExistence type="inferred from homology"/>
<accession>A0A1V1PE04</accession>
<evidence type="ECO:0000256" key="4">
    <source>
        <dbReference type="ARBA" id="ARBA00022692"/>
    </source>
</evidence>
<evidence type="ECO:0000259" key="13">
    <source>
        <dbReference type="PROSITE" id="PS50885"/>
    </source>
</evidence>
<reference evidence="15" key="1">
    <citation type="submission" date="2012-11" db="EMBL/GenBank/DDBJ databases">
        <authorList>
            <person name="Lucero-Rivera Y.E."/>
            <person name="Tovar-Ramirez D."/>
        </authorList>
    </citation>
    <scope>NUCLEOTIDE SEQUENCE [LARGE SCALE GENOMIC DNA]</scope>
    <source>
        <strain evidence="15">Araruama</strain>
    </source>
</reference>
<comment type="subcellular location">
    <subcellularLocation>
        <location evidence="1">Cell inner membrane</location>
        <topology evidence="1">Multi-pass membrane protein</topology>
    </subcellularLocation>
</comment>
<evidence type="ECO:0000256" key="2">
    <source>
        <dbReference type="ARBA" id="ARBA00022475"/>
    </source>
</evidence>
<dbReference type="GO" id="GO:0005886">
    <property type="term" value="C:plasma membrane"/>
    <property type="evidence" value="ECO:0007669"/>
    <property type="project" value="UniProtKB-SubCell"/>
</dbReference>
<keyword evidence="5 10" id="KW-1133">Transmembrane helix</keyword>
<dbReference type="Pfam" id="PF17200">
    <property type="entry name" value="sCache_2"/>
    <property type="match status" value="1"/>
</dbReference>
<evidence type="ECO:0000256" key="1">
    <source>
        <dbReference type="ARBA" id="ARBA00004429"/>
    </source>
</evidence>
<keyword evidence="3" id="KW-0997">Cell inner membrane</keyword>
<comment type="similarity">
    <text evidence="8">Belongs to the methyl-accepting chemotaxis (MCP) protein family.</text>
</comment>
<dbReference type="EMBL" id="ATBP01000088">
    <property type="protein sequence ID" value="ETR73107.1"/>
    <property type="molecule type" value="Genomic_DNA"/>
</dbReference>
<dbReference type="SMART" id="SM00283">
    <property type="entry name" value="MA"/>
    <property type="match status" value="1"/>
</dbReference>
<dbReference type="SMART" id="SM01049">
    <property type="entry name" value="Cache_2"/>
    <property type="match status" value="1"/>
</dbReference>
<keyword evidence="4 10" id="KW-0812">Transmembrane</keyword>
<feature type="domain" description="HAMP" evidence="13">
    <location>
        <begin position="499"/>
        <end position="551"/>
    </location>
</feature>
<organism evidence="14 15">
    <name type="scientific">Candidatus Magnetoglobus multicellularis str. Araruama</name>
    <dbReference type="NCBI Taxonomy" id="890399"/>
    <lineage>
        <taxon>Bacteria</taxon>
        <taxon>Pseudomonadati</taxon>
        <taxon>Thermodesulfobacteriota</taxon>
        <taxon>Desulfobacteria</taxon>
        <taxon>Desulfobacterales</taxon>
        <taxon>Desulfobacteraceae</taxon>
        <taxon>Candidatus Magnetoglobus</taxon>
    </lineage>
</organism>
<dbReference type="CDD" id="cd06225">
    <property type="entry name" value="HAMP"/>
    <property type="match status" value="1"/>
</dbReference>
<dbReference type="Proteomes" id="UP000189670">
    <property type="component" value="Unassembled WGS sequence"/>
</dbReference>
<keyword evidence="2" id="KW-1003">Cell membrane</keyword>
<keyword evidence="6 10" id="KW-0472">Membrane</keyword>
<evidence type="ECO:0000256" key="8">
    <source>
        <dbReference type="ARBA" id="ARBA00029447"/>
    </source>
</evidence>
<dbReference type="PANTHER" id="PTHR32089:SF112">
    <property type="entry name" value="LYSOZYME-LIKE PROTEIN-RELATED"/>
    <property type="match status" value="1"/>
</dbReference>
<dbReference type="InterPro" id="IPR003660">
    <property type="entry name" value="HAMP_dom"/>
</dbReference>
<evidence type="ECO:0000256" key="5">
    <source>
        <dbReference type="ARBA" id="ARBA00022989"/>
    </source>
</evidence>
<dbReference type="Pfam" id="PF13682">
    <property type="entry name" value="CZB"/>
    <property type="match status" value="1"/>
</dbReference>
<dbReference type="SUPFAM" id="SSF58104">
    <property type="entry name" value="Methyl-accepting chemotaxis protein (MCP) signaling domain"/>
    <property type="match status" value="1"/>
</dbReference>
<evidence type="ECO:0000313" key="14">
    <source>
        <dbReference type="EMBL" id="ETR73107.1"/>
    </source>
</evidence>
<dbReference type="Gene3D" id="1.20.120.30">
    <property type="entry name" value="Aspartate receptor, ligand-binding domain"/>
    <property type="match status" value="2"/>
</dbReference>
<dbReference type="InterPro" id="IPR033480">
    <property type="entry name" value="sCache_2"/>
</dbReference>
<dbReference type="Gene3D" id="3.30.450.20">
    <property type="entry name" value="PAS domain"/>
    <property type="match status" value="1"/>
</dbReference>
<feature type="domain" description="T-SNARE coiled-coil homology" evidence="12">
    <location>
        <begin position="738"/>
        <end position="791"/>
    </location>
</feature>
<dbReference type="PROSITE" id="PS50192">
    <property type="entry name" value="T_SNARE"/>
    <property type="match status" value="1"/>
</dbReference>
<dbReference type="InterPro" id="IPR000727">
    <property type="entry name" value="T_SNARE_dom"/>
</dbReference>
<dbReference type="PANTHER" id="PTHR32089">
    <property type="entry name" value="METHYL-ACCEPTING CHEMOTAXIS PROTEIN MCPB"/>
    <property type="match status" value="1"/>
</dbReference>
<feature type="domain" description="Methyl-accepting transducer" evidence="11">
    <location>
        <begin position="556"/>
        <end position="806"/>
    </location>
</feature>
<dbReference type="Gene3D" id="6.10.340.10">
    <property type="match status" value="1"/>
</dbReference>
<sequence length="843" mass="93120">MNIWNNLSIGQKQAIGFGTVIILLMIIVFLSFSGIGSIVFNAQEVLTGNKLDGLLAQKEVDHLNWANQVNALLTDEKVTQLNVETDHMKCSFGKWLYNQKRKEAEKLVPEIAPLLEQIELPHKTIHDSAIKIQDNYRETHKGLMLTLSNRLIDHLKWVATIAQEIAEEAGGLYSYQAKLKNSTEAIMRMIEIIASNESLGDMNRRKKIVLEMVNQIRYGDKKDGYYWINDLNENIVLHPIKPQLNGKNLTNFKDPKGKFIFQDFVKICKQKSKGFVCYYWPYPGQDEPVPKISYVSLYKPWGWVIGTGIYLDHKNQRLLKRAEQFASNQPFALSVEKDHTLCKFGQYLNHPDTIKLKNNFPEFKHALDQLTEPHIRLHDSAKAIEKNMNELDIITAIRTYQTQTMNAINEVTKYFSMAMTAEENRIENANKAKQIYAEETMPSLKNVQQILTDIRRIAREKIMTDEIMLEKARSTQNNLILWGVFAVVIGIIMAFVIARAIIKPIVKSVAFANQMSGGDFTVTLDIDQNDEIGVLAKALNSMTARLNKMFKDIAEGVKSLAASSTELSAVSQQLCNGADTQSTKANTVAAAAEEMSANMDTVASATEQANSNINMVASAAEEMSATINEIAGKAESARTTTSTAVSQASNASTRVNELGKAATAIGTVTETINEISEQTNLLALNATIEAARAGEAGKGFAVVANEIKELAKQTSSATDEIKRQIDGIQGSTTCTVTEIQNISNVIKDVNDIVSTIAVAMDQQTSATKEIAMNISQASMGIQEVSKSVSETSAASSEIAKNISDVNQSSSECSSGSLDVQTSATELSQLAERLKQMVEQFKLK</sequence>
<evidence type="ECO:0000256" key="7">
    <source>
        <dbReference type="ARBA" id="ARBA00023224"/>
    </source>
</evidence>
<evidence type="ECO:0000259" key="11">
    <source>
        <dbReference type="PROSITE" id="PS50111"/>
    </source>
</evidence>
<dbReference type="InterPro" id="IPR025991">
    <property type="entry name" value="Chemoreceptor_zinc-bind_dom"/>
</dbReference>
<feature type="transmembrane region" description="Helical" evidence="10">
    <location>
        <begin position="14"/>
        <end position="40"/>
    </location>
</feature>
<dbReference type="AlphaFoldDB" id="A0A1V1PE04"/>
<evidence type="ECO:0000256" key="3">
    <source>
        <dbReference type="ARBA" id="ARBA00022519"/>
    </source>
</evidence>
<evidence type="ECO:0000256" key="9">
    <source>
        <dbReference type="PROSITE-ProRule" id="PRU00284"/>
    </source>
</evidence>
<feature type="transmembrane region" description="Helical" evidence="10">
    <location>
        <begin position="479"/>
        <end position="502"/>
    </location>
</feature>
<dbReference type="PROSITE" id="PS50111">
    <property type="entry name" value="CHEMOTAXIS_TRANSDUC_2"/>
    <property type="match status" value="1"/>
</dbReference>
<dbReference type="GO" id="GO:0007165">
    <property type="term" value="P:signal transduction"/>
    <property type="evidence" value="ECO:0007669"/>
    <property type="project" value="UniProtKB-KW"/>
</dbReference>
<name>A0A1V1PE04_9BACT</name>
<gene>
    <name evidence="14" type="ORF">OMM_01211</name>
</gene>
<evidence type="ECO:0000256" key="10">
    <source>
        <dbReference type="SAM" id="Phobius"/>
    </source>
</evidence>
<dbReference type="Pfam" id="PF00015">
    <property type="entry name" value="MCPsignal"/>
    <property type="match status" value="1"/>
</dbReference>
<dbReference type="Gene3D" id="1.10.287.950">
    <property type="entry name" value="Methyl-accepting chemotaxis protein"/>
    <property type="match status" value="1"/>
</dbReference>
<dbReference type="SMART" id="SM00304">
    <property type="entry name" value="HAMP"/>
    <property type="match status" value="2"/>
</dbReference>
<dbReference type="InterPro" id="IPR004089">
    <property type="entry name" value="MCPsignal_dom"/>
</dbReference>